<dbReference type="Gene3D" id="2.60.200.20">
    <property type="match status" value="1"/>
</dbReference>
<evidence type="ECO:0000313" key="4">
    <source>
        <dbReference type="EMBL" id="RSX51021.1"/>
    </source>
</evidence>
<sequence length="575" mass="60159">MSDVQRSRKWLVRIKGCDQVSVRPTESLEIGRKPIRPIADTGTPRLEVPDPTRSMSKRHAVLSVGEQGGASVRDLDSTNGTYLVREDGTLIRLPEGVDFPLPSIAVRLQFGDVPVDMIGVDDPDPQPKPAPVADLFDYALGGQSKAEPDAADLSVDDILDLRAGEPTSMFNASTVTSRAAERRLAALRSFPPIRDGLAAPSFDDADDDPIVDSMPLKVGGPKDESPRDLFADAMSDSAEEPAVMRAGTPYLPPVLPSVSATAQPAAVQPEHAAEPSFAVSEPVIAPTPADAAAWGGTSIWRLAGADTAAEATDAPVAAEPPVATEPAVEAPADEAAEPASDMQPTDDPQPTVVDEQGDTRTVPIDRADASDPVADGIRADWNDAAAESVADAAAPVVADVAAETTSEPVDAPADDAAAEPQDAFAVAASVVVDPFSMDAATDASVPESADAAVADTAAAFADMRASDGPAPDETGTYEPVFEPGSVFERVARGGFRAPEPTIEVDGMTSDDAKRTNDYTVQFAMARHPQLLPFLAMNPSLYDDLYAWLAAQGNSDIDAALAANPGYREYRDMVGK</sequence>
<protein>
    <submittedName>
        <fullName evidence="4">Fimv</fullName>
    </submittedName>
</protein>
<evidence type="ECO:0000259" key="3">
    <source>
        <dbReference type="PROSITE" id="PS50006"/>
    </source>
</evidence>
<dbReference type="Proteomes" id="UP000287470">
    <property type="component" value="Unassembled WGS sequence"/>
</dbReference>
<dbReference type="RefSeq" id="WP_241222966.1">
    <property type="nucleotide sequence ID" value="NZ_QXGK01000030.1"/>
</dbReference>
<evidence type="ECO:0000256" key="2">
    <source>
        <dbReference type="SAM" id="MobiDB-lite"/>
    </source>
</evidence>
<dbReference type="Pfam" id="PF25591">
    <property type="entry name" value="LRV_2"/>
    <property type="match status" value="1"/>
</dbReference>
<dbReference type="AlphaFoldDB" id="A0A430FE29"/>
<dbReference type="SUPFAM" id="SSF49879">
    <property type="entry name" value="SMAD/FHA domain"/>
    <property type="match status" value="1"/>
</dbReference>
<dbReference type="SMART" id="SM00240">
    <property type="entry name" value="FHA"/>
    <property type="match status" value="1"/>
</dbReference>
<dbReference type="InterPro" id="IPR008984">
    <property type="entry name" value="SMAD_FHA_dom_sf"/>
</dbReference>
<organism evidence="4 5">
    <name type="scientific">Bifidobacterium samirii</name>
    <dbReference type="NCBI Taxonomy" id="2306974"/>
    <lineage>
        <taxon>Bacteria</taxon>
        <taxon>Bacillati</taxon>
        <taxon>Actinomycetota</taxon>
        <taxon>Actinomycetes</taxon>
        <taxon>Bifidobacteriales</taxon>
        <taxon>Bifidobacteriaceae</taxon>
        <taxon>Bifidobacterium</taxon>
    </lineage>
</organism>
<dbReference type="PROSITE" id="PS50006">
    <property type="entry name" value="FHA_DOMAIN"/>
    <property type="match status" value="1"/>
</dbReference>
<dbReference type="EMBL" id="QXGK01000030">
    <property type="protein sequence ID" value="RSX51021.1"/>
    <property type="molecule type" value="Genomic_DNA"/>
</dbReference>
<feature type="compositionally biased region" description="Low complexity" evidence="2">
    <location>
        <begin position="310"/>
        <end position="330"/>
    </location>
</feature>
<keyword evidence="1" id="KW-0597">Phosphoprotein</keyword>
<name>A0A430FE29_9BIFI</name>
<keyword evidence="5" id="KW-1185">Reference proteome</keyword>
<comment type="caution">
    <text evidence="4">The sequence shown here is derived from an EMBL/GenBank/DDBJ whole genome shotgun (WGS) entry which is preliminary data.</text>
</comment>
<feature type="region of interest" description="Disordered" evidence="2">
    <location>
        <begin position="310"/>
        <end position="357"/>
    </location>
</feature>
<dbReference type="InterPro" id="IPR000253">
    <property type="entry name" value="FHA_dom"/>
</dbReference>
<proteinExistence type="predicted"/>
<feature type="domain" description="FHA" evidence="3">
    <location>
        <begin position="28"/>
        <end position="83"/>
    </location>
</feature>
<reference evidence="4 5" key="1">
    <citation type="submission" date="2018-09" db="EMBL/GenBank/DDBJ databases">
        <title>Characterization of the phylogenetic diversity of five novel species belonging to the genus Bifidobacterium.</title>
        <authorList>
            <person name="Lugli G.A."/>
            <person name="Duranti S."/>
            <person name="Milani C."/>
        </authorList>
    </citation>
    <scope>NUCLEOTIDE SEQUENCE [LARGE SCALE GENOMIC DNA]</scope>
    <source>
        <strain evidence="4 5">2033B</strain>
    </source>
</reference>
<dbReference type="CDD" id="cd00060">
    <property type="entry name" value="FHA"/>
    <property type="match status" value="1"/>
</dbReference>
<evidence type="ECO:0000256" key="1">
    <source>
        <dbReference type="ARBA" id="ARBA00022553"/>
    </source>
</evidence>
<dbReference type="Pfam" id="PF00498">
    <property type="entry name" value="FHA"/>
    <property type="match status" value="1"/>
</dbReference>
<dbReference type="InterPro" id="IPR057893">
    <property type="entry name" value="LRV_2"/>
</dbReference>
<accession>A0A430FE29</accession>
<evidence type="ECO:0000313" key="5">
    <source>
        <dbReference type="Proteomes" id="UP000287470"/>
    </source>
</evidence>
<gene>
    <name evidence="4" type="ORF">D2E24_1925</name>
</gene>